<feature type="transmembrane region" description="Helical" evidence="8">
    <location>
        <begin position="105"/>
        <end position="127"/>
    </location>
</feature>
<keyword evidence="3" id="KW-1003">Cell membrane</keyword>
<evidence type="ECO:0000256" key="3">
    <source>
        <dbReference type="ARBA" id="ARBA00022475"/>
    </source>
</evidence>
<dbReference type="OrthoDB" id="9808619at2"/>
<dbReference type="PANTHER" id="PTHR43357:SF3">
    <property type="entry name" value="FE(3+)-TRANSPORT SYSTEM PERMEASE PROTEIN FBPB 2"/>
    <property type="match status" value="1"/>
</dbReference>
<feature type="transmembrane region" description="Helical" evidence="8">
    <location>
        <begin position="139"/>
        <end position="159"/>
    </location>
</feature>
<dbReference type="AlphaFoldDB" id="A0A4R1CJE0"/>
<feature type="domain" description="ABC transmembrane type-1" evidence="10">
    <location>
        <begin position="103"/>
        <end position="302"/>
    </location>
</feature>
<keyword evidence="7 8" id="KW-0472">Membrane</keyword>
<dbReference type="InterPro" id="IPR035906">
    <property type="entry name" value="MetI-like_sf"/>
</dbReference>
<evidence type="ECO:0000256" key="7">
    <source>
        <dbReference type="ARBA" id="ARBA00023136"/>
    </source>
</evidence>
<feature type="transmembrane region" description="Helical" evidence="8">
    <location>
        <begin position="513"/>
        <end position="539"/>
    </location>
</feature>
<feature type="transmembrane region" description="Helical" evidence="8">
    <location>
        <begin position="65"/>
        <end position="85"/>
    </location>
</feature>
<dbReference type="EMBL" id="SJZJ01000001">
    <property type="protein sequence ID" value="TCJ31191.1"/>
    <property type="molecule type" value="Genomic_DNA"/>
</dbReference>
<proteinExistence type="inferred from homology"/>
<keyword evidence="2 8" id="KW-0813">Transport</keyword>
<dbReference type="InterPro" id="IPR000515">
    <property type="entry name" value="MetI-like"/>
</dbReference>
<protein>
    <submittedName>
        <fullName evidence="11">Iron ABC transporter permease</fullName>
    </submittedName>
</protein>
<feature type="transmembrane region" description="Helical" evidence="8">
    <location>
        <begin position="283"/>
        <end position="302"/>
    </location>
</feature>
<dbReference type="Gene3D" id="1.10.3720.10">
    <property type="entry name" value="MetI-like"/>
    <property type="match status" value="2"/>
</dbReference>
<evidence type="ECO:0000256" key="8">
    <source>
        <dbReference type="RuleBase" id="RU363032"/>
    </source>
</evidence>
<dbReference type="GO" id="GO:0005886">
    <property type="term" value="C:plasma membrane"/>
    <property type="evidence" value="ECO:0007669"/>
    <property type="project" value="UniProtKB-SubCell"/>
</dbReference>
<organism evidence="11 12">
    <name type="scientific">Nocardioides jejuensis</name>
    <dbReference type="NCBI Taxonomy" id="2502782"/>
    <lineage>
        <taxon>Bacteria</taxon>
        <taxon>Bacillati</taxon>
        <taxon>Actinomycetota</taxon>
        <taxon>Actinomycetes</taxon>
        <taxon>Propionibacteriales</taxon>
        <taxon>Nocardioidaceae</taxon>
        <taxon>Nocardioides</taxon>
    </lineage>
</organism>
<evidence type="ECO:0000256" key="6">
    <source>
        <dbReference type="ARBA" id="ARBA00022989"/>
    </source>
</evidence>
<dbReference type="GO" id="GO:0055085">
    <property type="term" value="P:transmembrane transport"/>
    <property type="evidence" value="ECO:0007669"/>
    <property type="project" value="InterPro"/>
</dbReference>
<gene>
    <name evidence="11" type="ORF">EPD65_01065</name>
</gene>
<keyword evidence="5 8" id="KW-0812">Transmembrane</keyword>
<feature type="transmembrane region" description="Helical" evidence="8">
    <location>
        <begin position="230"/>
        <end position="252"/>
    </location>
</feature>
<evidence type="ECO:0000313" key="12">
    <source>
        <dbReference type="Proteomes" id="UP000295453"/>
    </source>
</evidence>
<comment type="similarity">
    <text evidence="8">Belongs to the binding-protein-dependent transport system permease family.</text>
</comment>
<evidence type="ECO:0000256" key="1">
    <source>
        <dbReference type="ARBA" id="ARBA00004429"/>
    </source>
</evidence>
<evidence type="ECO:0000256" key="9">
    <source>
        <dbReference type="SAM" id="MobiDB-lite"/>
    </source>
</evidence>
<feature type="transmembrane region" description="Helical" evidence="8">
    <location>
        <begin position="559"/>
        <end position="582"/>
    </location>
</feature>
<dbReference type="Proteomes" id="UP000295453">
    <property type="component" value="Unassembled WGS sequence"/>
</dbReference>
<evidence type="ECO:0000313" key="11">
    <source>
        <dbReference type="EMBL" id="TCJ31191.1"/>
    </source>
</evidence>
<evidence type="ECO:0000256" key="4">
    <source>
        <dbReference type="ARBA" id="ARBA00022519"/>
    </source>
</evidence>
<feature type="transmembrane region" description="Helical" evidence="8">
    <location>
        <begin position="377"/>
        <end position="399"/>
    </location>
</feature>
<feature type="transmembrane region" description="Helical" evidence="8">
    <location>
        <begin position="333"/>
        <end position="357"/>
    </location>
</feature>
<accession>A0A4R1CJE0</accession>
<evidence type="ECO:0000259" key="10">
    <source>
        <dbReference type="PROSITE" id="PS50928"/>
    </source>
</evidence>
<feature type="transmembrane region" description="Helical" evidence="8">
    <location>
        <begin position="446"/>
        <end position="470"/>
    </location>
</feature>
<comment type="subcellular location">
    <subcellularLocation>
        <location evidence="1">Cell inner membrane</location>
        <topology evidence="1">Multi-pass membrane protein</topology>
    </subcellularLocation>
    <subcellularLocation>
        <location evidence="8">Cell membrane</location>
        <topology evidence="8">Multi-pass membrane protein</topology>
    </subcellularLocation>
</comment>
<reference evidence="11 12" key="1">
    <citation type="submission" date="2019-03" db="EMBL/GenBank/DDBJ databases">
        <authorList>
            <person name="Kim M.K.M."/>
        </authorList>
    </citation>
    <scope>NUCLEOTIDE SEQUENCE [LARGE SCALE GENOMIC DNA]</scope>
    <source>
        <strain evidence="11 12">18JY15-6</strain>
    </source>
</reference>
<keyword evidence="12" id="KW-1185">Reference proteome</keyword>
<dbReference type="PANTHER" id="PTHR43357">
    <property type="entry name" value="INNER MEMBRANE ABC TRANSPORTER PERMEASE PROTEIN YDCV"/>
    <property type="match status" value="1"/>
</dbReference>
<evidence type="ECO:0000256" key="2">
    <source>
        <dbReference type="ARBA" id="ARBA00022448"/>
    </source>
</evidence>
<keyword evidence="6 8" id="KW-1133">Transmembrane helix</keyword>
<dbReference type="PROSITE" id="PS50928">
    <property type="entry name" value="ABC_TM1"/>
    <property type="match status" value="2"/>
</dbReference>
<evidence type="ECO:0000256" key="5">
    <source>
        <dbReference type="ARBA" id="ARBA00022692"/>
    </source>
</evidence>
<dbReference type="Pfam" id="PF00528">
    <property type="entry name" value="BPD_transp_1"/>
    <property type="match status" value="1"/>
</dbReference>
<sequence length="599" mass="63634">MPRRRSSARSSLPRSRPTSSVSRRRLPSRSSTPRATAADTLMAQTFVPTIAQRAWRMQARGRARWSLVVVVVALLVAAPVVAILLEVSTHWPDSLPSQLPHMVATTLMLMVAVGTGSLALGVGLAWLVTAYTFPLRNVFVWLLVLPLAMPAYILGFVFLSTFDAAGPVQQWLRGLGLHVQFSVASLAGCAIVMSLTLYPYVYLLARAAFAEQGRATYDAARTLGASRRRAFFAVLLPLARPSLAAGLALVMMEVLTDFATVQYFNVQTVSYGAYIVWKGKYDFAAATQLASMVMLFAAAVMVGERLLRGRARFTQGGRGTGLQAVRLGPVRGLLASLLCLGALAVAVFVPVGRLIGWALQPTHKTAEGVFSADFAQALSNSLVIAVLAAVTCVVLALLIGHALRLGGGRIVRACAQLTTFGYAVPGAVVGIGTLLVLKALNDGVEAIGVPGGLGLLATGSVFAILFAYAVRFLGPAYQAVDASYAKLSVSITQGALSLGAGPMRVLRKVHAPLVRPGIAVAAVLVAIDAIKELPLVLMLRPVDFTTVSVWVYSLATENLWNLAAGPALIIVALSVIPVFLLFRQVWSSDRAARRRPEEA</sequence>
<feature type="domain" description="ABC transmembrane type-1" evidence="10">
    <location>
        <begin position="378"/>
        <end position="581"/>
    </location>
</feature>
<name>A0A4R1CJE0_9ACTN</name>
<dbReference type="SUPFAM" id="SSF161098">
    <property type="entry name" value="MetI-like"/>
    <property type="match status" value="2"/>
</dbReference>
<feature type="transmembrane region" description="Helical" evidence="8">
    <location>
        <begin position="179"/>
        <end position="205"/>
    </location>
</feature>
<feature type="region of interest" description="Disordered" evidence="9">
    <location>
        <begin position="1"/>
        <end position="34"/>
    </location>
</feature>
<feature type="compositionally biased region" description="Low complexity" evidence="9">
    <location>
        <begin position="8"/>
        <end position="21"/>
    </location>
</feature>
<keyword evidence="4" id="KW-0997">Cell inner membrane</keyword>
<comment type="caution">
    <text evidence="11">The sequence shown here is derived from an EMBL/GenBank/DDBJ whole genome shotgun (WGS) entry which is preliminary data.</text>
</comment>
<dbReference type="CDD" id="cd06261">
    <property type="entry name" value="TM_PBP2"/>
    <property type="match status" value="2"/>
</dbReference>
<feature type="transmembrane region" description="Helical" evidence="8">
    <location>
        <begin position="420"/>
        <end position="440"/>
    </location>
</feature>